<organism evidence="2 3">
    <name type="scientific">Halovenus carboxidivorans</name>
    <dbReference type="NCBI Taxonomy" id="2692199"/>
    <lineage>
        <taxon>Archaea</taxon>
        <taxon>Methanobacteriati</taxon>
        <taxon>Methanobacteriota</taxon>
        <taxon>Stenosarchaea group</taxon>
        <taxon>Halobacteria</taxon>
        <taxon>Halobacteriales</taxon>
        <taxon>Haloarculaceae</taxon>
        <taxon>Halovenus</taxon>
    </lineage>
</organism>
<protein>
    <submittedName>
        <fullName evidence="2">Uncharacterized protein</fullName>
    </submittedName>
</protein>
<proteinExistence type="predicted"/>
<evidence type="ECO:0000313" key="3">
    <source>
        <dbReference type="Proteomes" id="UP000466535"/>
    </source>
</evidence>
<evidence type="ECO:0000256" key="1">
    <source>
        <dbReference type="SAM" id="MobiDB-lite"/>
    </source>
</evidence>
<gene>
    <name evidence="2" type="ORF">GRX03_08670</name>
</gene>
<feature type="region of interest" description="Disordered" evidence="1">
    <location>
        <begin position="19"/>
        <end position="51"/>
    </location>
</feature>
<accession>A0A6B0T176</accession>
<name>A0A6B0T176_9EURY</name>
<reference evidence="2 3" key="1">
    <citation type="submission" date="2019-12" db="EMBL/GenBank/DDBJ databases">
        <title>Isolation and characterization of three novel carbon monoxide-oxidizing members of Halobacteria from salione crusts and soils.</title>
        <authorList>
            <person name="Myers M.R."/>
            <person name="King G.M."/>
        </authorList>
    </citation>
    <scope>NUCLEOTIDE SEQUENCE [LARGE SCALE GENOMIC DNA]</scope>
    <source>
        <strain evidence="2 3">WSH3</strain>
    </source>
</reference>
<dbReference type="Proteomes" id="UP000466535">
    <property type="component" value="Unassembled WGS sequence"/>
</dbReference>
<evidence type="ECO:0000313" key="2">
    <source>
        <dbReference type="EMBL" id="MXR51675.1"/>
    </source>
</evidence>
<dbReference type="EMBL" id="WUUT01000003">
    <property type="protein sequence ID" value="MXR51675.1"/>
    <property type="molecule type" value="Genomic_DNA"/>
</dbReference>
<dbReference type="AlphaFoldDB" id="A0A6B0T176"/>
<comment type="caution">
    <text evidence="2">The sequence shown here is derived from an EMBL/GenBank/DDBJ whole genome shotgun (WGS) entry which is preliminary data.</text>
</comment>
<sequence>MTDGYLARLKRALQSAFLTHVPDHPANGGNTGDREWPESDESEPSQGDSSE</sequence>
<keyword evidence="3" id="KW-1185">Reference proteome</keyword>
<dbReference type="RefSeq" id="WP_159763819.1">
    <property type="nucleotide sequence ID" value="NZ_WUUT01000003.1"/>
</dbReference>